<keyword evidence="1" id="KW-0479">Metal-binding</keyword>
<dbReference type="InterPro" id="IPR036893">
    <property type="entry name" value="SBP_sf"/>
</dbReference>
<protein>
    <recommendedName>
        <fullName evidence="5">SBP-type domain-containing protein</fullName>
    </recommendedName>
</protein>
<dbReference type="InterPro" id="IPR004333">
    <property type="entry name" value="SBP_dom"/>
</dbReference>
<keyword evidence="2" id="KW-0863">Zinc-finger</keyword>
<feature type="domain" description="SBP-type" evidence="5">
    <location>
        <begin position="96"/>
        <end position="173"/>
    </location>
</feature>
<sequence>MKQQQEATSCAAAAMLSGMIKLDVSEAAMEVAEAASWVAADYAWDPHRLVAVQDSSATALHVNTAAGGTQPDSIVPPVLPVLESTPAPSERSVSPSACCKVEGCQRLLRDEKPYYQRFGVCEEHMRSLAITVDGTLCRFCQQCAKFEPVEAFDSNKRSCRARLIEHNKRRRKLGVSHRSLRKQRRNAAASSKAADKPGSGRAAGELPAAADAAQAGAAGEEDDDEEADAAAGLDEDAAAEAEQAQQQQQQQLAAGSAA</sequence>
<dbReference type="PANTHER" id="PTHR31251:SF169">
    <property type="entry name" value="SQUAMOSA PROMOTER-BINDING-LIKE PROTEIN 8"/>
    <property type="match status" value="1"/>
</dbReference>
<keyword evidence="7" id="KW-1185">Reference proteome</keyword>
<feature type="compositionally biased region" description="Low complexity" evidence="4">
    <location>
        <begin position="202"/>
        <end position="218"/>
    </location>
</feature>
<dbReference type="SUPFAM" id="SSF103612">
    <property type="entry name" value="SBT domain"/>
    <property type="match status" value="1"/>
</dbReference>
<dbReference type="Proteomes" id="UP001244341">
    <property type="component" value="Chromosome 8b"/>
</dbReference>
<dbReference type="InterPro" id="IPR044817">
    <property type="entry name" value="SBP-like"/>
</dbReference>
<proteinExistence type="predicted"/>
<feature type="region of interest" description="Disordered" evidence="4">
    <location>
        <begin position="170"/>
        <end position="258"/>
    </location>
</feature>
<evidence type="ECO:0000256" key="1">
    <source>
        <dbReference type="ARBA" id="ARBA00022723"/>
    </source>
</evidence>
<dbReference type="Gene3D" id="4.10.1100.10">
    <property type="entry name" value="Transcription factor, SBP-box domain"/>
    <property type="match status" value="1"/>
</dbReference>
<gene>
    <name evidence="6" type="ORF">OEZ85_014405</name>
</gene>
<dbReference type="PROSITE" id="PS51141">
    <property type="entry name" value="ZF_SBP"/>
    <property type="match status" value="1"/>
</dbReference>
<keyword evidence="3" id="KW-0862">Zinc</keyword>
<reference evidence="6 7" key="1">
    <citation type="submission" date="2023-05" db="EMBL/GenBank/DDBJ databases">
        <title>A 100% complete, gapless, phased diploid assembly of the Scenedesmus obliquus UTEX 3031 genome.</title>
        <authorList>
            <person name="Biondi T.C."/>
            <person name="Hanschen E.R."/>
            <person name="Kwon T."/>
            <person name="Eng W."/>
            <person name="Kruse C.P.S."/>
            <person name="Koehler S.I."/>
            <person name="Kunde Y."/>
            <person name="Gleasner C.D."/>
            <person name="You Mak K.T."/>
            <person name="Polle J."/>
            <person name="Hovde B.T."/>
            <person name="Starkenburg S.R."/>
        </authorList>
    </citation>
    <scope>NUCLEOTIDE SEQUENCE [LARGE SCALE GENOMIC DNA]</scope>
    <source>
        <strain evidence="6 7">DOE0152z</strain>
    </source>
</reference>
<feature type="compositionally biased region" description="Acidic residues" evidence="4">
    <location>
        <begin position="219"/>
        <end position="239"/>
    </location>
</feature>
<evidence type="ECO:0000259" key="5">
    <source>
        <dbReference type="PROSITE" id="PS51141"/>
    </source>
</evidence>
<accession>A0ABY8U8D5</accession>
<dbReference type="PANTHER" id="PTHR31251">
    <property type="entry name" value="SQUAMOSA PROMOTER-BINDING-LIKE PROTEIN 4"/>
    <property type="match status" value="1"/>
</dbReference>
<dbReference type="EMBL" id="CP126215">
    <property type="protein sequence ID" value="WIA17580.1"/>
    <property type="molecule type" value="Genomic_DNA"/>
</dbReference>
<evidence type="ECO:0000256" key="4">
    <source>
        <dbReference type="SAM" id="MobiDB-lite"/>
    </source>
</evidence>
<evidence type="ECO:0000256" key="3">
    <source>
        <dbReference type="ARBA" id="ARBA00022833"/>
    </source>
</evidence>
<dbReference type="Pfam" id="PF03110">
    <property type="entry name" value="SBP"/>
    <property type="match status" value="1"/>
</dbReference>
<evidence type="ECO:0000313" key="7">
    <source>
        <dbReference type="Proteomes" id="UP001244341"/>
    </source>
</evidence>
<feature type="compositionally biased region" description="Basic residues" evidence="4">
    <location>
        <begin position="170"/>
        <end position="185"/>
    </location>
</feature>
<evidence type="ECO:0000256" key="2">
    <source>
        <dbReference type="ARBA" id="ARBA00022771"/>
    </source>
</evidence>
<name>A0ABY8U8D5_TETOB</name>
<feature type="compositionally biased region" description="Low complexity" evidence="4">
    <location>
        <begin position="240"/>
        <end position="258"/>
    </location>
</feature>
<organism evidence="6 7">
    <name type="scientific">Tetradesmus obliquus</name>
    <name type="common">Green alga</name>
    <name type="synonym">Acutodesmus obliquus</name>
    <dbReference type="NCBI Taxonomy" id="3088"/>
    <lineage>
        <taxon>Eukaryota</taxon>
        <taxon>Viridiplantae</taxon>
        <taxon>Chlorophyta</taxon>
        <taxon>core chlorophytes</taxon>
        <taxon>Chlorophyceae</taxon>
        <taxon>CS clade</taxon>
        <taxon>Sphaeropleales</taxon>
        <taxon>Scenedesmaceae</taxon>
        <taxon>Tetradesmus</taxon>
    </lineage>
</organism>
<evidence type="ECO:0000313" key="6">
    <source>
        <dbReference type="EMBL" id="WIA17580.1"/>
    </source>
</evidence>